<proteinExistence type="predicted"/>
<protein>
    <submittedName>
        <fullName evidence="2">Uncharacterized protein</fullName>
    </submittedName>
</protein>
<comment type="caution">
    <text evidence="2">The sequence shown here is derived from an EMBL/GenBank/DDBJ whole genome shotgun (WGS) entry which is preliminary data.</text>
</comment>
<evidence type="ECO:0000313" key="2">
    <source>
        <dbReference type="EMBL" id="GES27861.1"/>
    </source>
</evidence>
<dbReference type="EMBL" id="BLAG01000004">
    <property type="protein sequence ID" value="GES27861.1"/>
    <property type="molecule type" value="Genomic_DNA"/>
</dbReference>
<keyword evidence="3" id="KW-1185">Reference proteome</keyword>
<dbReference type="RefSeq" id="WP_086721602.1">
    <property type="nucleotide sequence ID" value="NZ_BLAG01000004.1"/>
</dbReference>
<name>A0A5J4L7Q0_9ACTN</name>
<dbReference type="GeneID" id="96749742"/>
<evidence type="ECO:0000313" key="3">
    <source>
        <dbReference type="Proteomes" id="UP000325598"/>
    </source>
</evidence>
<gene>
    <name evidence="2" type="ORF">San01_03480</name>
</gene>
<reference evidence="2 3" key="1">
    <citation type="submission" date="2019-10" db="EMBL/GenBank/DDBJ databases">
        <title>Whole genome shotgun sequence of Streptomyces angustmyceticus NBRC 3934.</title>
        <authorList>
            <person name="Hosoyama A."/>
            <person name="Ichikawa N."/>
            <person name="Kimura A."/>
            <person name="Kitahashi Y."/>
            <person name="Komaki H."/>
            <person name="Uohara A."/>
        </authorList>
    </citation>
    <scope>NUCLEOTIDE SEQUENCE [LARGE SCALE GENOMIC DNA]</scope>
    <source>
        <strain evidence="2 3">NBRC 3934</strain>
    </source>
</reference>
<dbReference type="Proteomes" id="UP000325598">
    <property type="component" value="Unassembled WGS sequence"/>
</dbReference>
<accession>A0A5J4L7Q0</accession>
<dbReference type="OrthoDB" id="4307446at2"/>
<evidence type="ECO:0000256" key="1">
    <source>
        <dbReference type="SAM" id="MobiDB-lite"/>
    </source>
</evidence>
<feature type="region of interest" description="Disordered" evidence="1">
    <location>
        <begin position="71"/>
        <end position="102"/>
    </location>
</feature>
<organism evidence="2 3">
    <name type="scientific">Streptomyces angustmyceticus</name>
    <dbReference type="NCBI Taxonomy" id="285578"/>
    <lineage>
        <taxon>Bacteria</taxon>
        <taxon>Bacillati</taxon>
        <taxon>Actinomycetota</taxon>
        <taxon>Actinomycetes</taxon>
        <taxon>Kitasatosporales</taxon>
        <taxon>Streptomycetaceae</taxon>
        <taxon>Streptomyces</taxon>
    </lineage>
</organism>
<dbReference type="AlphaFoldDB" id="A0A5J4L7Q0"/>
<sequence length="102" mass="11382">MPNPARPLAVGDAIHGFAYGAFGRDHYHCVHIEAVGPDWIVARNPDSEWTGLSFTAGRQRLELCQQARDEPCPNDTPCPLTQVGPPLTDYRPRQQGAHRDRH</sequence>